<evidence type="ECO:0000256" key="11">
    <source>
        <dbReference type="ARBA" id="ARBA00023034"/>
    </source>
</evidence>
<keyword evidence="4 19" id="KW-0812">Transmembrane</keyword>
<dbReference type="PRINTS" id="PR00119">
    <property type="entry name" value="CATATPASE"/>
</dbReference>
<dbReference type="Gene3D" id="3.40.1110.10">
    <property type="entry name" value="Calcium-transporting ATPase, cytoplasmic domain N"/>
    <property type="match status" value="1"/>
</dbReference>
<dbReference type="GO" id="GO:0032456">
    <property type="term" value="P:endocytic recycling"/>
    <property type="evidence" value="ECO:0007669"/>
    <property type="project" value="TreeGrafter"/>
</dbReference>
<sequence length="1317" mass="147613">MSGSRLHNPFEDIPSQQRQAAPFSAHDDPFEDANGSPQLFSPDNYGPPGQASSSRDPKHGYALDPFFDDDDEYGPSQSSAYLPAQPSTSDLNASSGYRDRNRRDASEPLAASGAVPAGFSGPDDMDKAYGGKAYGGGGGADPFEDEDGPSAYSFSNPQSGPYARTQKGSRWSRFREDHLTDVDWTLGLNKLLGRKSKFDGVPRELALNDPEANHVKGFENNSVSTGHYGPITFLPKFLYSEFSRSANLFFLFTACIQQVPNVSPTGRYTTIVPLAVVLIASAVKEIREDYKRHASDRSLNNNPSEVLVNQQFEQRPWRRIRVGDIVRLAANAFIPADMVLLTSSEPDGLAYIETANLDGETNLKIKQAHPATASLTNPHAASMLRGHLLSEAPNDSLYTYDGTFHLSSSMPGAAPTKIPVGPNQMLLRGAQLRNTEWVYGVVVNAGHETKLMRNATDAPIKRTAVERQVNMQILYLFILLLVLSLISTVGNSIRTWIYDANTWYLELSVNAPNRAQQFVENILTSIILYNNLIPISLIMTIEVVKFWQASLINSDLDMYYAPTDTPALCRTSSLVEELGQIAYIFSDKTGTLTRNEMEFQECSIFGTMYAQVVDDAKREQGQKTFDVLRERAMEENEEGAVIREFLALLSVCHTVIPEVKDGKVVYQASSPDEAALVAGAEMLGYRFHTRKPKSVFVEVHGRSLEYEILNVCEFNSTRKRMSTVVRCPDGRIKLFTKGADTVIYERLAQNQSFSEPTLVHLEDYATEGLRTLCLACRDISEEEYDKWSAMYDAAASQLSGRADALDRAAEVIEQNLQLLGATAIEDKLQEGVPDTIHTLQQAGIKIWVLTGDRQETAINIGLSCRLISESMNLVFVNTESQTETSELLNKRLFAIKNQRMGGDVEELALIIDGRSLTFALEKECSGVFLELAVMCKAVICCRVSPLQKALVVKLVKRSTKAPLLAIGDGANDVSMIQAAHVGVGISGVEGLQAARSADVAISQFRFLRKLLLVHGSWSYQRLSKLILYSFYKNITFAMTLFWYSWFNDFSGQIAFEGWTMTFFNVIFTILPPLVIGVFDQFVSARMLDRYPQLYQLGQKNHFFAPIRFFYWVTNAIYHSIILFAFSALAFRMDLIQANGQNSGLWVWGTTLYLAVLLTVLGKAALISDVWTKYTLAAIPGSFLFTMLALPLYAFVAPFIRLSRPYRGIIPRLWGDAIFYFCVFLFPVVCLLRDYVWKYYVRTYNPSDYHIVQEIQKFNMSDYRPRQEQFQKAIKKVRATQRMRRQRGFAFSQTETNNQEQARLIRAYDTSQARPSGY</sequence>
<dbReference type="GeneID" id="77725222"/>
<dbReference type="Pfam" id="PF00122">
    <property type="entry name" value="E1-E2_ATPase"/>
    <property type="match status" value="1"/>
</dbReference>
<evidence type="ECO:0000256" key="2">
    <source>
        <dbReference type="ARBA" id="ARBA00004166"/>
    </source>
</evidence>
<comment type="catalytic activity">
    <reaction evidence="14">
        <text>a 1,2-diacyl-sn-glycero-3-phosphoethanolamine(out) + ATP + H2O = a 1,2-diacyl-sn-glycero-3-phosphoethanolamine(in) + ADP + phosphate + H(+)</text>
        <dbReference type="Rhea" id="RHEA:66132"/>
        <dbReference type="ChEBI" id="CHEBI:15377"/>
        <dbReference type="ChEBI" id="CHEBI:15378"/>
        <dbReference type="ChEBI" id="CHEBI:30616"/>
        <dbReference type="ChEBI" id="CHEBI:43474"/>
        <dbReference type="ChEBI" id="CHEBI:64612"/>
        <dbReference type="ChEBI" id="CHEBI:456216"/>
    </reaction>
    <physiologicalReaction direction="left-to-right" evidence="14">
        <dbReference type="Rhea" id="RHEA:66133"/>
    </physiologicalReaction>
</comment>
<dbReference type="PANTHER" id="PTHR24092:SF150">
    <property type="entry name" value="PHOSPHOLIPID-TRANSPORTING ATPASE"/>
    <property type="match status" value="1"/>
</dbReference>
<dbReference type="InterPro" id="IPR008250">
    <property type="entry name" value="ATPase_P-typ_transduc_dom_A_sf"/>
</dbReference>
<keyword evidence="9 19" id="KW-1278">Translocase</keyword>
<keyword evidence="8 18" id="KW-0460">Magnesium</keyword>
<dbReference type="InterPro" id="IPR023298">
    <property type="entry name" value="ATPase_P-typ_TM_dom_sf"/>
</dbReference>
<dbReference type="Proteomes" id="UP001164286">
    <property type="component" value="Unassembled WGS sequence"/>
</dbReference>
<keyword evidence="12 19" id="KW-0472">Membrane</keyword>
<dbReference type="SUPFAM" id="SSF81665">
    <property type="entry name" value="Calcium ATPase, transmembrane domain M"/>
    <property type="match status" value="1"/>
</dbReference>
<dbReference type="EMBL" id="JAKWFO010000001">
    <property type="protein sequence ID" value="KAI9639397.1"/>
    <property type="molecule type" value="Genomic_DNA"/>
</dbReference>
<dbReference type="PROSITE" id="PS00154">
    <property type="entry name" value="ATPASE_E1_E2"/>
    <property type="match status" value="1"/>
</dbReference>
<comment type="similarity">
    <text evidence="3 19">Belongs to the cation transport ATPase (P-type) (TC 3.A.3) family. Type IV subfamily.</text>
</comment>
<evidence type="ECO:0000259" key="21">
    <source>
        <dbReference type="Pfam" id="PF00122"/>
    </source>
</evidence>
<evidence type="ECO:0000259" key="23">
    <source>
        <dbReference type="Pfam" id="PF16212"/>
    </source>
</evidence>
<feature type="transmembrane region" description="Helical" evidence="19">
    <location>
        <begin position="1108"/>
        <end position="1130"/>
    </location>
</feature>
<dbReference type="InterPro" id="IPR023214">
    <property type="entry name" value="HAD_sf"/>
</dbReference>
<feature type="domain" description="P-type ATPase N-terminal" evidence="22">
    <location>
        <begin position="207"/>
        <end position="271"/>
    </location>
</feature>
<dbReference type="SUPFAM" id="SSF56784">
    <property type="entry name" value="HAD-like"/>
    <property type="match status" value="1"/>
</dbReference>
<dbReference type="Gene3D" id="2.70.150.10">
    <property type="entry name" value="Calcium-transporting ATPase, cytoplasmic transduction domain A"/>
    <property type="match status" value="1"/>
</dbReference>
<protein>
    <recommendedName>
        <fullName evidence="19">Phospholipid-transporting ATPase</fullName>
        <ecNumber evidence="19">7.6.2.1</ecNumber>
    </recommendedName>
</protein>
<feature type="binding site" evidence="17">
    <location>
        <position position="673"/>
    </location>
    <ligand>
        <name>ATP</name>
        <dbReference type="ChEBI" id="CHEBI:30616"/>
    </ligand>
</feature>
<feature type="binding site" evidence="17">
    <location>
        <position position="972"/>
    </location>
    <ligand>
        <name>ATP</name>
        <dbReference type="ChEBI" id="CHEBI:30616"/>
    </ligand>
</feature>
<dbReference type="InterPro" id="IPR059000">
    <property type="entry name" value="ATPase_P-type_domA"/>
</dbReference>
<feature type="binding site" evidence="17">
    <location>
        <position position="942"/>
    </location>
    <ligand>
        <name>ATP</name>
        <dbReference type="ChEBI" id="CHEBI:30616"/>
    </ligand>
</feature>
<dbReference type="SFLD" id="SFLDF00027">
    <property type="entry name" value="p-type_atpase"/>
    <property type="match status" value="1"/>
</dbReference>
<evidence type="ECO:0000256" key="7">
    <source>
        <dbReference type="ARBA" id="ARBA00022840"/>
    </source>
</evidence>
<dbReference type="PANTHER" id="PTHR24092">
    <property type="entry name" value="PROBABLE PHOSPHOLIPID-TRANSPORTING ATPASE"/>
    <property type="match status" value="1"/>
</dbReference>
<evidence type="ECO:0000259" key="22">
    <source>
        <dbReference type="Pfam" id="PF16209"/>
    </source>
</evidence>
<keyword evidence="6 17" id="KW-0547">Nucleotide-binding</keyword>
<dbReference type="SUPFAM" id="SSF81660">
    <property type="entry name" value="Metal cation-transporting ATPase, ATP-binding domain N"/>
    <property type="match status" value="1"/>
</dbReference>
<feature type="binding site" evidence="17">
    <location>
        <position position="948"/>
    </location>
    <ligand>
        <name>ATP</name>
        <dbReference type="ChEBI" id="CHEBI:30616"/>
    </ligand>
</feature>
<evidence type="ECO:0000256" key="9">
    <source>
        <dbReference type="ARBA" id="ARBA00022967"/>
    </source>
</evidence>
<gene>
    <name evidence="24" type="ORF">MKK02DRAFT_18923</name>
</gene>
<dbReference type="InterPro" id="IPR006539">
    <property type="entry name" value="P-type_ATPase_IV"/>
</dbReference>
<feature type="binding site" evidence="17">
    <location>
        <position position="714"/>
    </location>
    <ligand>
        <name>ATP</name>
        <dbReference type="ChEBI" id="CHEBI:30616"/>
    </ligand>
</feature>
<evidence type="ECO:0000256" key="1">
    <source>
        <dbReference type="ARBA" id="ARBA00001946"/>
    </source>
</evidence>
<comment type="cofactor">
    <cofactor evidence="1 18">
        <name>Mg(2+)</name>
        <dbReference type="ChEBI" id="CHEBI:18420"/>
    </cofactor>
</comment>
<feature type="binding site" evidence="17">
    <location>
        <position position="971"/>
    </location>
    <ligand>
        <name>ATP</name>
        <dbReference type="ChEBI" id="CHEBI:30616"/>
    </ligand>
</feature>
<evidence type="ECO:0000256" key="6">
    <source>
        <dbReference type="ARBA" id="ARBA00022741"/>
    </source>
</evidence>
<dbReference type="RefSeq" id="XP_052949174.1">
    <property type="nucleotide sequence ID" value="XM_053086021.1"/>
</dbReference>
<feature type="binding site" evidence="17">
    <location>
        <position position="737"/>
    </location>
    <ligand>
        <name>ATP</name>
        <dbReference type="ChEBI" id="CHEBI:30616"/>
    </ligand>
</feature>
<comment type="catalytic activity">
    <reaction evidence="13 19">
        <text>ATP + H2O + phospholipidSide 1 = ADP + phosphate + phospholipidSide 2.</text>
        <dbReference type="EC" id="7.6.2.1"/>
    </reaction>
</comment>
<dbReference type="InterPro" id="IPR018303">
    <property type="entry name" value="ATPase_P-typ_P_site"/>
</dbReference>
<organism evidence="24 25">
    <name type="scientific">Dioszegia hungarica</name>
    <dbReference type="NCBI Taxonomy" id="4972"/>
    <lineage>
        <taxon>Eukaryota</taxon>
        <taxon>Fungi</taxon>
        <taxon>Dikarya</taxon>
        <taxon>Basidiomycota</taxon>
        <taxon>Agaricomycotina</taxon>
        <taxon>Tremellomycetes</taxon>
        <taxon>Tremellales</taxon>
        <taxon>Bulleribasidiaceae</taxon>
        <taxon>Dioszegia</taxon>
    </lineage>
</organism>
<feature type="active site" description="4-aspartylphosphate intermediate" evidence="16">
    <location>
        <position position="587"/>
    </location>
</feature>
<dbReference type="Pfam" id="PF16209">
    <property type="entry name" value="PhoLip_ATPase_N"/>
    <property type="match status" value="1"/>
</dbReference>
<feature type="binding site" evidence="18">
    <location>
        <position position="972"/>
    </location>
    <ligand>
        <name>Mg(2+)</name>
        <dbReference type="ChEBI" id="CHEBI:18420"/>
    </ligand>
</feature>
<keyword evidence="25" id="KW-1185">Reference proteome</keyword>
<dbReference type="InterPro" id="IPR044492">
    <property type="entry name" value="P_typ_ATPase_HD_dom"/>
</dbReference>
<feature type="transmembrane region" description="Helical" evidence="19">
    <location>
        <begin position="473"/>
        <end position="497"/>
    </location>
</feature>
<dbReference type="FunFam" id="3.40.50.1000:FF:000010">
    <property type="entry name" value="Phospholipid-transporting ATPase"/>
    <property type="match status" value="1"/>
</dbReference>
<evidence type="ECO:0000256" key="19">
    <source>
        <dbReference type="RuleBase" id="RU362033"/>
    </source>
</evidence>
<dbReference type="Pfam" id="PF16212">
    <property type="entry name" value="PhoLip_ATPase_C"/>
    <property type="match status" value="1"/>
</dbReference>
<feature type="binding site" evidence="17">
    <location>
        <position position="850"/>
    </location>
    <ligand>
        <name>ATP</name>
        <dbReference type="ChEBI" id="CHEBI:30616"/>
    </ligand>
</feature>
<keyword evidence="10 19" id="KW-1133">Transmembrane helix</keyword>
<feature type="transmembrane region" description="Helical" evidence="19">
    <location>
        <begin position="1216"/>
        <end position="1235"/>
    </location>
</feature>
<feature type="binding site" evidence="17">
    <location>
        <position position="852"/>
    </location>
    <ligand>
        <name>ATP</name>
        <dbReference type="ChEBI" id="CHEBI:30616"/>
    </ligand>
</feature>
<comment type="catalytic activity">
    <reaction evidence="15">
        <text>a 1,2-diacyl-sn-glycero-3-phospho-L-serine(out) + ATP + H2O = a 1,2-diacyl-sn-glycero-3-phospho-L-serine(in) + ADP + phosphate + H(+)</text>
        <dbReference type="Rhea" id="RHEA:38567"/>
        <dbReference type="ChEBI" id="CHEBI:15377"/>
        <dbReference type="ChEBI" id="CHEBI:15378"/>
        <dbReference type="ChEBI" id="CHEBI:30616"/>
        <dbReference type="ChEBI" id="CHEBI:43474"/>
        <dbReference type="ChEBI" id="CHEBI:57262"/>
        <dbReference type="ChEBI" id="CHEBI:456216"/>
    </reaction>
    <physiologicalReaction direction="left-to-right" evidence="15">
        <dbReference type="Rhea" id="RHEA:38568"/>
    </physiologicalReaction>
</comment>
<feature type="binding site" evidence="17">
    <location>
        <position position="851"/>
    </location>
    <ligand>
        <name>ATP</name>
        <dbReference type="ChEBI" id="CHEBI:30616"/>
    </ligand>
</feature>
<feature type="region of interest" description="Disordered" evidence="20">
    <location>
        <begin position="1"/>
        <end position="169"/>
    </location>
</feature>
<dbReference type="InterPro" id="IPR001757">
    <property type="entry name" value="P_typ_ATPase"/>
</dbReference>
<reference evidence="24" key="1">
    <citation type="journal article" date="2022" name="G3 (Bethesda)">
        <title>High quality genome of the basidiomycete yeast Dioszegia hungarica PDD-24b-2 isolated from cloud water.</title>
        <authorList>
            <person name="Jarrige D."/>
            <person name="Haridas S."/>
            <person name="Bleykasten-Grosshans C."/>
            <person name="Joly M."/>
            <person name="Nadalig T."/>
            <person name="Sancelme M."/>
            <person name="Vuilleumier S."/>
            <person name="Grigoriev I.V."/>
            <person name="Amato P."/>
            <person name="Bringel F."/>
        </authorList>
    </citation>
    <scope>NUCLEOTIDE SEQUENCE</scope>
    <source>
        <strain evidence="24">PDD-24b-2</strain>
    </source>
</reference>
<dbReference type="GO" id="GO:0005524">
    <property type="term" value="F:ATP binding"/>
    <property type="evidence" value="ECO:0007669"/>
    <property type="project" value="UniProtKB-UniRule"/>
</dbReference>
<name>A0AA38HFS6_9TREE</name>
<evidence type="ECO:0000256" key="12">
    <source>
        <dbReference type="ARBA" id="ARBA00023136"/>
    </source>
</evidence>
<evidence type="ECO:0000256" key="13">
    <source>
        <dbReference type="ARBA" id="ARBA00034036"/>
    </source>
</evidence>
<feature type="binding site" evidence="17">
    <location>
        <position position="770"/>
    </location>
    <ligand>
        <name>ATP</name>
        <dbReference type="ChEBI" id="CHEBI:30616"/>
    </ligand>
</feature>
<dbReference type="SFLD" id="SFLDS00003">
    <property type="entry name" value="Haloacid_Dehalogenase"/>
    <property type="match status" value="1"/>
</dbReference>
<evidence type="ECO:0000313" key="24">
    <source>
        <dbReference type="EMBL" id="KAI9639397.1"/>
    </source>
</evidence>
<dbReference type="InterPro" id="IPR023299">
    <property type="entry name" value="ATPase_P-typ_cyto_dom_N"/>
</dbReference>
<feature type="domain" description="P-type ATPase C-terminal" evidence="23">
    <location>
        <begin position="994"/>
        <end position="1246"/>
    </location>
</feature>
<dbReference type="InterPro" id="IPR036412">
    <property type="entry name" value="HAD-like_sf"/>
</dbReference>
<keyword evidence="5 18" id="KW-0479">Metal-binding</keyword>
<evidence type="ECO:0000256" key="17">
    <source>
        <dbReference type="PIRSR" id="PIRSR606539-2"/>
    </source>
</evidence>
<dbReference type="FunFam" id="2.70.150.10:FF:000026">
    <property type="entry name" value="Phospholipid-transporting ATPase"/>
    <property type="match status" value="1"/>
</dbReference>
<feature type="binding site" evidence="18">
    <location>
        <position position="589"/>
    </location>
    <ligand>
        <name>Mg(2+)</name>
        <dbReference type="ChEBI" id="CHEBI:18420"/>
    </ligand>
</feature>
<evidence type="ECO:0000256" key="14">
    <source>
        <dbReference type="ARBA" id="ARBA00049128"/>
    </source>
</evidence>
<feature type="compositionally biased region" description="Polar residues" evidence="20">
    <location>
        <begin position="75"/>
        <end position="95"/>
    </location>
</feature>
<feature type="binding site" evidence="18">
    <location>
        <position position="587"/>
    </location>
    <ligand>
        <name>Mg(2+)</name>
        <dbReference type="ChEBI" id="CHEBI:18420"/>
    </ligand>
</feature>
<dbReference type="GO" id="GO:0140326">
    <property type="term" value="F:ATPase-coupled intramembrane lipid transporter activity"/>
    <property type="evidence" value="ECO:0007669"/>
    <property type="project" value="UniProtKB-EC"/>
</dbReference>
<proteinExistence type="inferred from homology"/>
<evidence type="ECO:0000256" key="10">
    <source>
        <dbReference type="ARBA" id="ARBA00022989"/>
    </source>
</evidence>
<dbReference type="NCBIfam" id="TIGR01652">
    <property type="entry name" value="ATPase-Plipid"/>
    <property type="match status" value="1"/>
</dbReference>
<feature type="transmembrane region" description="Helical" evidence="19">
    <location>
        <begin position="1142"/>
        <end position="1161"/>
    </location>
</feature>
<keyword evidence="11" id="KW-0333">Golgi apparatus</keyword>
<feature type="compositionally biased region" description="Basic and acidic residues" evidence="20">
    <location>
        <begin position="97"/>
        <end position="106"/>
    </location>
</feature>
<feature type="domain" description="P-type ATPase A" evidence="21">
    <location>
        <begin position="299"/>
        <end position="368"/>
    </location>
</feature>
<dbReference type="SFLD" id="SFLDG00002">
    <property type="entry name" value="C1.7:_P-type_atpase_like"/>
    <property type="match status" value="1"/>
</dbReference>
<feature type="binding site" evidence="18">
    <location>
        <position position="968"/>
    </location>
    <ligand>
        <name>Mg(2+)</name>
        <dbReference type="ChEBI" id="CHEBI:18420"/>
    </ligand>
</feature>
<evidence type="ECO:0000256" key="15">
    <source>
        <dbReference type="ARBA" id="ARBA00051303"/>
    </source>
</evidence>
<dbReference type="GO" id="GO:0006892">
    <property type="term" value="P:post-Golgi vesicle-mediated transport"/>
    <property type="evidence" value="ECO:0007669"/>
    <property type="project" value="TreeGrafter"/>
</dbReference>
<comment type="subcellular location">
    <subcellularLocation>
        <location evidence="2">Golgi apparatus</location>
        <location evidence="2">trans-Golgi network membrane</location>
        <topology evidence="2">Multi-pass membrane protein</topology>
    </subcellularLocation>
    <subcellularLocation>
        <location evidence="19">Membrane</location>
        <topology evidence="19">Multi-pass membrane protein</topology>
    </subcellularLocation>
</comment>
<dbReference type="GO" id="GO:0005886">
    <property type="term" value="C:plasma membrane"/>
    <property type="evidence" value="ECO:0007669"/>
    <property type="project" value="TreeGrafter"/>
</dbReference>
<feature type="binding site" evidence="17">
    <location>
        <position position="589"/>
    </location>
    <ligand>
        <name>ATP</name>
        <dbReference type="ChEBI" id="CHEBI:30616"/>
    </ligand>
</feature>
<evidence type="ECO:0000256" key="4">
    <source>
        <dbReference type="ARBA" id="ARBA00022692"/>
    </source>
</evidence>
<feature type="transmembrane region" description="Helical" evidence="19">
    <location>
        <begin position="1173"/>
        <end position="1196"/>
    </location>
</feature>
<dbReference type="GO" id="GO:0016887">
    <property type="term" value="F:ATP hydrolysis activity"/>
    <property type="evidence" value="ECO:0007669"/>
    <property type="project" value="InterPro"/>
</dbReference>
<keyword evidence="7 17" id="KW-0067">ATP-binding</keyword>
<evidence type="ECO:0000256" key="5">
    <source>
        <dbReference type="ARBA" id="ARBA00022723"/>
    </source>
</evidence>
<dbReference type="NCBIfam" id="TIGR01494">
    <property type="entry name" value="ATPase_P-type"/>
    <property type="match status" value="2"/>
</dbReference>
<dbReference type="SUPFAM" id="SSF81653">
    <property type="entry name" value="Calcium ATPase, transduction domain A"/>
    <property type="match status" value="1"/>
</dbReference>
<feature type="transmembrane region" description="Helical" evidence="19">
    <location>
        <begin position="1065"/>
        <end position="1087"/>
    </location>
</feature>
<feature type="binding site" evidence="17">
    <location>
        <position position="587"/>
    </location>
    <ligand>
        <name>ATP</name>
        <dbReference type="ChEBI" id="CHEBI:30616"/>
    </ligand>
</feature>
<evidence type="ECO:0000256" key="8">
    <source>
        <dbReference type="ARBA" id="ARBA00022842"/>
    </source>
</evidence>
<dbReference type="GO" id="GO:0045332">
    <property type="term" value="P:phospholipid translocation"/>
    <property type="evidence" value="ECO:0007669"/>
    <property type="project" value="TreeGrafter"/>
</dbReference>
<comment type="caution">
    <text evidence="24">The sequence shown here is derived from an EMBL/GenBank/DDBJ whole genome shotgun (WGS) entry which is preliminary data.</text>
</comment>
<evidence type="ECO:0000256" key="18">
    <source>
        <dbReference type="PIRSR" id="PIRSR606539-3"/>
    </source>
</evidence>
<dbReference type="EC" id="7.6.2.1" evidence="19"/>
<feature type="binding site" evidence="17">
    <location>
        <position position="588"/>
    </location>
    <ligand>
        <name>ATP</name>
        <dbReference type="ChEBI" id="CHEBI:30616"/>
    </ligand>
</feature>
<dbReference type="CDD" id="cd02073">
    <property type="entry name" value="P-type_ATPase_APLT_Dnf-like"/>
    <property type="match status" value="1"/>
</dbReference>
<dbReference type="Pfam" id="PF13246">
    <property type="entry name" value="Cation_ATPase"/>
    <property type="match status" value="1"/>
</dbReference>
<dbReference type="FunFam" id="3.40.1110.10:FF:000064">
    <property type="entry name" value="Phospholipid-transporting ATPase"/>
    <property type="match status" value="1"/>
</dbReference>
<evidence type="ECO:0000256" key="20">
    <source>
        <dbReference type="SAM" id="MobiDB-lite"/>
    </source>
</evidence>
<dbReference type="Gene3D" id="3.40.50.1000">
    <property type="entry name" value="HAD superfamily/HAD-like"/>
    <property type="match status" value="1"/>
</dbReference>
<evidence type="ECO:0000256" key="3">
    <source>
        <dbReference type="ARBA" id="ARBA00008109"/>
    </source>
</evidence>
<dbReference type="GO" id="GO:0005802">
    <property type="term" value="C:trans-Golgi network"/>
    <property type="evidence" value="ECO:0007669"/>
    <property type="project" value="TreeGrafter"/>
</dbReference>
<dbReference type="InterPro" id="IPR032631">
    <property type="entry name" value="P-type_ATPase_N"/>
</dbReference>
<feature type="transmembrane region" description="Helical" evidence="19">
    <location>
        <begin position="1025"/>
        <end position="1045"/>
    </location>
</feature>
<dbReference type="GO" id="GO:0000287">
    <property type="term" value="F:magnesium ion binding"/>
    <property type="evidence" value="ECO:0007669"/>
    <property type="project" value="UniProtKB-UniRule"/>
</dbReference>
<evidence type="ECO:0000256" key="16">
    <source>
        <dbReference type="PIRSR" id="PIRSR606539-1"/>
    </source>
</evidence>
<dbReference type="InterPro" id="IPR032630">
    <property type="entry name" value="P_typ_ATPase_c"/>
</dbReference>
<evidence type="ECO:0000313" key="25">
    <source>
        <dbReference type="Proteomes" id="UP001164286"/>
    </source>
</evidence>
<accession>A0AA38HFS6</accession>